<keyword evidence="2" id="KW-0503">Monooxygenase</keyword>
<dbReference type="SUPFAM" id="SSF48264">
    <property type="entry name" value="Cytochrome P450"/>
    <property type="match status" value="1"/>
</dbReference>
<organism evidence="3 4">
    <name type="scientific">Pristionchus mayeri</name>
    <dbReference type="NCBI Taxonomy" id="1317129"/>
    <lineage>
        <taxon>Eukaryota</taxon>
        <taxon>Metazoa</taxon>
        <taxon>Ecdysozoa</taxon>
        <taxon>Nematoda</taxon>
        <taxon>Chromadorea</taxon>
        <taxon>Rhabditida</taxon>
        <taxon>Rhabditina</taxon>
        <taxon>Diplogasteromorpha</taxon>
        <taxon>Diplogasteroidea</taxon>
        <taxon>Neodiplogasteridae</taxon>
        <taxon>Pristionchus</taxon>
    </lineage>
</organism>
<comment type="similarity">
    <text evidence="1">Belongs to the cytochrome P450 family.</text>
</comment>
<evidence type="ECO:0000256" key="1">
    <source>
        <dbReference type="ARBA" id="ARBA00010617"/>
    </source>
</evidence>
<protein>
    <recommendedName>
        <fullName evidence="5">Cytochrome P450</fullName>
    </recommendedName>
</protein>
<evidence type="ECO:0000256" key="2">
    <source>
        <dbReference type="ARBA" id="ARBA00023033"/>
    </source>
</evidence>
<feature type="non-terminal residue" evidence="3">
    <location>
        <position position="1"/>
    </location>
</feature>
<dbReference type="AlphaFoldDB" id="A0AAN5HYA4"/>
<dbReference type="EMBL" id="BTRK01000004">
    <property type="protein sequence ID" value="GMR44956.1"/>
    <property type="molecule type" value="Genomic_DNA"/>
</dbReference>
<proteinExistence type="inferred from homology"/>
<dbReference type="Pfam" id="PF00067">
    <property type="entry name" value="p450"/>
    <property type="match status" value="1"/>
</dbReference>
<evidence type="ECO:0000313" key="4">
    <source>
        <dbReference type="Proteomes" id="UP001328107"/>
    </source>
</evidence>
<dbReference type="PANTHER" id="PTHR24284">
    <property type="entry name" value="CYTOCHROME P450 FAMILY"/>
    <property type="match status" value="1"/>
</dbReference>
<dbReference type="InterPro" id="IPR036396">
    <property type="entry name" value="Cyt_P450_sf"/>
</dbReference>
<comment type="caution">
    <text evidence="3">The sequence shown here is derived from an EMBL/GenBank/DDBJ whole genome shotgun (WGS) entry which is preliminary data.</text>
</comment>
<accession>A0AAN5HYA4</accession>
<name>A0AAN5HYA4_9BILA</name>
<dbReference type="PANTHER" id="PTHR24284:SF1">
    <property type="entry name" value="CYTOCHROME P450 FAMILY"/>
    <property type="match status" value="1"/>
</dbReference>
<keyword evidence="4" id="KW-1185">Reference proteome</keyword>
<reference evidence="4" key="1">
    <citation type="submission" date="2022-10" db="EMBL/GenBank/DDBJ databases">
        <title>Genome assembly of Pristionchus species.</title>
        <authorList>
            <person name="Yoshida K."/>
            <person name="Sommer R.J."/>
        </authorList>
    </citation>
    <scope>NUCLEOTIDE SEQUENCE [LARGE SCALE GENOMIC DNA]</scope>
    <source>
        <strain evidence="4">RS5460</strain>
    </source>
</reference>
<sequence length="165" mass="19001">AIWKYYSFVSKYPAGPRPLPFIGNLLQVDFSSKLLSRFANEFGGVYTLFTPVPTLEIAEFCLIKEAFIEHGEEQRRVLSAVDTAERLITNLKKSGVVMSSGENWREQRRVAVSILRDFGMGKNVMEERIRSSVEEFIQYLYSIENKECVDLKWPVQLLISNIINE</sequence>
<evidence type="ECO:0000313" key="3">
    <source>
        <dbReference type="EMBL" id="GMR44956.1"/>
    </source>
</evidence>
<keyword evidence="2" id="KW-0560">Oxidoreductase</keyword>
<dbReference type="Proteomes" id="UP001328107">
    <property type="component" value="Unassembled WGS sequence"/>
</dbReference>
<dbReference type="GO" id="GO:0005506">
    <property type="term" value="F:iron ion binding"/>
    <property type="evidence" value="ECO:0007669"/>
    <property type="project" value="InterPro"/>
</dbReference>
<gene>
    <name evidence="3" type="ORF">PMAYCL1PPCAC_15151</name>
</gene>
<evidence type="ECO:0008006" key="5">
    <source>
        <dbReference type="Google" id="ProtNLM"/>
    </source>
</evidence>
<dbReference type="GO" id="GO:0004497">
    <property type="term" value="F:monooxygenase activity"/>
    <property type="evidence" value="ECO:0007669"/>
    <property type="project" value="UniProtKB-KW"/>
</dbReference>
<feature type="non-terminal residue" evidence="3">
    <location>
        <position position="165"/>
    </location>
</feature>
<dbReference type="GO" id="GO:0016705">
    <property type="term" value="F:oxidoreductase activity, acting on paired donors, with incorporation or reduction of molecular oxygen"/>
    <property type="evidence" value="ECO:0007669"/>
    <property type="project" value="InterPro"/>
</dbReference>
<dbReference type="GO" id="GO:0020037">
    <property type="term" value="F:heme binding"/>
    <property type="evidence" value="ECO:0007669"/>
    <property type="project" value="InterPro"/>
</dbReference>
<dbReference type="InterPro" id="IPR001128">
    <property type="entry name" value="Cyt_P450"/>
</dbReference>
<dbReference type="Gene3D" id="1.10.630.10">
    <property type="entry name" value="Cytochrome P450"/>
    <property type="match status" value="1"/>
</dbReference>